<dbReference type="InterPro" id="IPR010896">
    <property type="entry name" value="NUMOD1"/>
</dbReference>
<dbReference type="AlphaFoldDB" id="D2CMF8"/>
<organism evidence="2">
    <name type="scientific">Agaricus bisporus</name>
    <name type="common">White button mushroom</name>
    <dbReference type="NCBI Taxonomy" id="5341"/>
    <lineage>
        <taxon>Eukaryota</taxon>
        <taxon>Fungi</taxon>
        <taxon>Dikarya</taxon>
        <taxon>Basidiomycota</taxon>
        <taxon>Agaricomycotina</taxon>
        <taxon>Agaricomycetes</taxon>
        <taxon>Agaricomycetidae</taxon>
        <taxon>Agaricales</taxon>
        <taxon>Agaricineae</taxon>
        <taxon>Agaricaceae</taxon>
        <taxon>Agaricus</taxon>
    </lineage>
</organism>
<feature type="domain" description="GIY-YIG" evidence="1">
    <location>
        <begin position="67"/>
        <end position="154"/>
    </location>
</feature>
<keyword evidence="2" id="KW-0540">Nuclease</keyword>
<dbReference type="InterPro" id="IPR000305">
    <property type="entry name" value="GIY-YIG_endonuc"/>
</dbReference>
<keyword evidence="2" id="KW-0378">Hydrolase</keyword>
<keyword evidence="2" id="KW-0496">Mitochondrion</keyword>
<protein>
    <submittedName>
        <fullName evidence="2">Homing endonuclease</fullName>
    </submittedName>
</protein>
<reference evidence="2" key="1">
    <citation type="journal article" date="2010" name="PLoS ONE">
        <title>The Agaricus bisporus cox1 gene: the longest mitochondrial gene and the largest reservoir of mitochondrial group i introns.</title>
        <authorList>
            <person name="Ferandon C."/>
            <person name="Moukha S."/>
            <person name="Callac P."/>
            <person name="Benedetto J.P."/>
            <person name="Castroviejo M."/>
            <person name="Barroso G."/>
        </authorList>
    </citation>
    <scope>NUCLEOTIDE SEQUENCE</scope>
</reference>
<accession>D2CMF8</accession>
<evidence type="ECO:0000313" key="2">
    <source>
        <dbReference type="EMBL" id="ABY85436.1"/>
    </source>
</evidence>
<proteinExistence type="predicted"/>
<dbReference type="CDD" id="cd10445">
    <property type="entry name" value="GIY-YIG_bI1_like"/>
    <property type="match status" value="1"/>
</dbReference>
<dbReference type="SMART" id="SM00465">
    <property type="entry name" value="GIYc"/>
    <property type="match status" value="1"/>
</dbReference>
<sequence>IDQHNINNLTSNIKIKSRQYITYFSQPTKDSINNNPNKNNKEPHKYTKIFIPNALYNRMEIAAVAKKVTGVYIFKTSTGSCYVGSSISLYNRVCSYFMPSILAKGDRRVLRYFHKNGFKDVSLTLYIMENGATSDMAVELEQYFINELAPDLKVELVASSTGYLEPMSMEWKIYLRELRGTPVYVYDIATSNLVHMFDSKTYLYKMLSMDHRTLDKFLASGKPFLNRFVFSLEAITNFSVDALLTIEDLQLIFLQERTNRDSSITARSRSVLAENIKNPKLSAKFSSINACAAALKADRGTIRSYLSGSSTKNYYRGQWKLSYVSKQL</sequence>
<feature type="non-terminal residue" evidence="2">
    <location>
        <position position="1"/>
    </location>
</feature>
<dbReference type="GO" id="GO:0004519">
    <property type="term" value="F:endonuclease activity"/>
    <property type="evidence" value="ECO:0007669"/>
    <property type="project" value="UniProtKB-KW"/>
</dbReference>
<dbReference type="Pfam" id="PF07453">
    <property type="entry name" value="NUMOD1"/>
    <property type="match status" value="1"/>
</dbReference>
<geneLocation type="mitochondrion" evidence="2"/>
<dbReference type="SMART" id="SM00497">
    <property type="entry name" value="IENR1"/>
    <property type="match status" value="2"/>
</dbReference>
<keyword evidence="2" id="KW-0255">Endonuclease</keyword>
<dbReference type="SUPFAM" id="SSF82771">
    <property type="entry name" value="GIY-YIG endonuclease"/>
    <property type="match status" value="1"/>
</dbReference>
<evidence type="ECO:0000259" key="1">
    <source>
        <dbReference type="PROSITE" id="PS50164"/>
    </source>
</evidence>
<dbReference type="InterPro" id="IPR035901">
    <property type="entry name" value="GIY-YIG_endonuc_sf"/>
</dbReference>
<dbReference type="Pfam" id="PF01541">
    <property type="entry name" value="GIY-YIG"/>
    <property type="match status" value="1"/>
</dbReference>
<name>D2CMF8_AGABI</name>
<dbReference type="InterPro" id="IPR003647">
    <property type="entry name" value="Intron_nuc_1_rpt"/>
</dbReference>
<gene>
    <name evidence="2" type="primary">I-AbiIII-P</name>
</gene>
<dbReference type="PROSITE" id="PS50164">
    <property type="entry name" value="GIY_YIG"/>
    <property type="match status" value="1"/>
</dbReference>
<dbReference type="Gene3D" id="3.40.1440.10">
    <property type="entry name" value="GIY-YIG endonuclease"/>
    <property type="match status" value="1"/>
</dbReference>
<dbReference type="EMBL" id="EU314927">
    <property type="protein sequence ID" value="ABY85436.1"/>
    <property type="molecule type" value="Genomic_DNA"/>
</dbReference>